<name>A0A0W8DJZ1_PHYNI</name>
<evidence type="ECO:0008006" key="3">
    <source>
        <dbReference type="Google" id="ProtNLM"/>
    </source>
</evidence>
<dbReference type="EMBL" id="LNFP01000146">
    <property type="protein sequence ID" value="KUF96685.1"/>
    <property type="molecule type" value="Genomic_DNA"/>
</dbReference>
<evidence type="ECO:0000313" key="2">
    <source>
        <dbReference type="Proteomes" id="UP000054636"/>
    </source>
</evidence>
<dbReference type="SUPFAM" id="SSF141000">
    <property type="entry name" value="Glu-tRNAGln amidotransferase C subunit"/>
    <property type="match status" value="1"/>
</dbReference>
<dbReference type="Proteomes" id="UP000054636">
    <property type="component" value="Unassembled WGS sequence"/>
</dbReference>
<dbReference type="AlphaFoldDB" id="A0A0W8DJZ1"/>
<dbReference type="Pfam" id="PF02686">
    <property type="entry name" value="GatC"/>
    <property type="match status" value="1"/>
</dbReference>
<dbReference type="InterPro" id="IPR003837">
    <property type="entry name" value="GatC"/>
</dbReference>
<dbReference type="GO" id="GO:0006450">
    <property type="term" value="P:regulation of translational fidelity"/>
    <property type="evidence" value="ECO:0007669"/>
    <property type="project" value="InterPro"/>
</dbReference>
<accession>A0A0W8DJZ1</accession>
<organism evidence="1 2">
    <name type="scientific">Phytophthora nicotianae</name>
    <name type="common">Potato buckeye rot agent</name>
    <name type="synonym">Phytophthora parasitica</name>
    <dbReference type="NCBI Taxonomy" id="4792"/>
    <lineage>
        <taxon>Eukaryota</taxon>
        <taxon>Sar</taxon>
        <taxon>Stramenopiles</taxon>
        <taxon>Oomycota</taxon>
        <taxon>Peronosporomycetes</taxon>
        <taxon>Peronosporales</taxon>
        <taxon>Peronosporaceae</taxon>
        <taxon>Phytophthora</taxon>
    </lineage>
</organism>
<reference evidence="1 2" key="1">
    <citation type="submission" date="2015-11" db="EMBL/GenBank/DDBJ databases">
        <title>Genomes and virulence difference between two physiological races of Phytophthora nicotianae.</title>
        <authorList>
            <person name="Liu H."/>
            <person name="Ma X."/>
            <person name="Yu H."/>
            <person name="Fang D."/>
            <person name="Li Y."/>
            <person name="Wang X."/>
            <person name="Wang W."/>
            <person name="Dong Y."/>
            <person name="Xiao B."/>
        </authorList>
    </citation>
    <scope>NUCLEOTIDE SEQUENCE [LARGE SCALE GENOMIC DNA]</scope>
    <source>
        <strain evidence="2">race 1</strain>
    </source>
</reference>
<protein>
    <recommendedName>
        <fullName evidence="3">Glutamyl-tRNA(Gln) amidotransferase subunit C</fullName>
    </recommendedName>
</protein>
<proteinExistence type="predicted"/>
<comment type="caution">
    <text evidence="1">The sequence shown here is derived from an EMBL/GenBank/DDBJ whole genome shotgun (WGS) entry which is preliminary data.</text>
</comment>
<evidence type="ECO:0000313" key="1">
    <source>
        <dbReference type="EMBL" id="KUF96685.1"/>
    </source>
</evidence>
<gene>
    <name evidence="1" type="ORF">AM588_10009307</name>
</gene>
<dbReference type="InterPro" id="IPR036113">
    <property type="entry name" value="Asp/Glu-ADT_sf_sub_c"/>
</dbReference>
<sequence length="174" mass="19122">MSRSFAADERVLEAVAQASELSAETASGWEAEQTEKAVLAVAKILMDNAKACEAEMSERAFRLVLKGMTLPEHHVEVLTQLRELAELCHLHVKDEKLPGLLKDVESIIQCTKTIQAMTLNENIDDVYAKSDFDAGVVAPLRDDVVTEGDCAEKVLANAAEKSGYYFKVPKVLQD</sequence>